<evidence type="ECO:0008006" key="9">
    <source>
        <dbReference type="Google" id="ProtNLM"/>
    </source>
</evidence>
<dbReference type="PANTHER" id="PTHR48111">
    <property type="entry name" value="REGULATOR OF RPOS"/>
    <property type="match status" value="1"/>
</dbReference>
<dbReference type="EMBL" id="BARV01022091">
    <property type="protein sequence ID" value="GAI18398.1"/>
    <property type="molecule type" value="Genomic_DNA"/>
</dbReference>
<dbReference type="InterPro" id="IPR016032">
    <property type="entry name" value="Sig_transdc_resp-reg_C-effctor"/>
</dbReference>
<dbReference type="InterPro" id="IPR001867">
    <property type="entry name" value="OmpR/PhoB-type_DNA-bd"/>
</dbReference>
<evidence type="ECO:0000256" key="5">
    <source>
        <dbReference type="ARBA" id="ARBA00023163"/>
    </source>
</evidence>
<dbReference type="InterPro" id="IPR036388">
    <property type="entry name" value="WH-like_DNA-bd_sf"/>
</dbReference>
<keyword evidence="2" id="KW-0902">Two-component regulatory system</keyword>
<evidence type="ECO:0000259" key="7">
    <source>
        <dbReference type="PROSITE" id="PS51755"/>
    </source>
</evidence>
<dbReference type="CDD" id="cd00383">
    <property type="entry name" value="trans_reg_C"/>
    <property type="match status" value="1"/>
</dbReference>
<sequence length="157" mass="17501">PLIVLGQSDDVVDKVRALEMGADDWIARDCVPMEFIAKVTAILRRCSPCSNDHAVSFLDGKLRINYATHEVCVSGRPVKLTPIEYKILSYLAKNQGSVVSSAELRRCVWGPNYETDKEILKINICRLRAKIEEEPANPQIVLSERGVGYIIRGSDLS</sequence>
<evidence type="ECO:0000256" key="1">
    <source>
        <dbReference type="ARBA" id="ARBA00022553"/>
    </source>
</evidence>
<comment type="caution">
    <text evidence="8">The sequence shown here is derived from an EMBL/GenBank/DDBJ whole genome shotgun (WGS) entry which is preliminary data.</text>
</comment>
<dbReference type="InterPro" id="IPR011006">
    <property type="entry name" value="CheY-like_superfamily"/>
</dbReference>
<dbReference type="PROSITE" id="PS51755">
    <property type="entry name" value="OMPR_PHOB"/>
    <property type="match status" value="1"/>
</dbReference>
<dbReference type="Gene3D" id="1.10.10.10">
    <property type="entry name" value="Winged helix-like DNA-binding domain superfamily/Winged helix DNA-binding domain"/>
    <property type="match status" value="1"/>
</dbReference>
<evidence type="ECO:0000256" key="3">
    <source>
        <dbReference type="ARBA" id="ARBA00023015"/>
    </source>
</evidence>
<dbReference type="PROSITE" id="PS50110">
    <property type="entry name" value="RESPONSE_REGULATORY"/>
    <property type="match status" value="1"/>
</dbReference>
<name>X1LH03_9ZZZZ</name>
<feature type="domain" description="Response regulatory" evidence="6">
    <location>
        <begin position="1"/>
        <end position="43"/>
    </location>
</feature>
<dbReference type="InterPro" id="IPR039420">
    <property type="entry name" value="WalR-like"/>
</dbReference>
<dbReference type="SUPFAM" id="SSF52172">
    <property type="entry name" value="CheY-like"/>
    <property type="match status" value="1"/>
</dbReference>
<proteinExistence type="predicted"/>
<dbReference type="GO" id="GO:0032993">
    <property type="term" value="C:protein-DNA complex"/>
    <property type="evidence" value="ECO:0007669"/>
    <property type="project" value="TreeGrafter"/>
</dbReference>
<dbReference type="GO" id="GO:0005829">
    <property type="term" value="C:cytosol"/>
    <property type="evidence" value="ECO:0007669"/>
    <property type="project" value="TreeGrafter"/>
</dbReference>
<dbReference type="Gene3D" id="6.10.250.690">
    <property type="match status" value="1"/>
</dbReference>
<dbReference type="PANTHER" id="PTHR48111:SF1">
    <property type="entry name" value="TWO-COMPONENT RESPONSE REGULATOR ORR33"/>
    <property type="match status" value="1"/>
</dbReference>
<dbReference type="GO" id="GO:0000976">
    <property type="term" value="F:transcription cis-regulatory region binding"/>
    <property type="evidence" value="ECO:0007669"/>
    <property type="project" value="TreeGrafter"/>
</dbReference>
<protein>
    <recommendedName>
        <fullName evidence="9">OmpR/PhoB-type domain-containing protein</fullName>
    </recommendedName>
</protein>
<dbReference type="InterPro" id="IPR001789">
    <property type="entry name" value="Sig_transdc_resp-reg_receiver"/>
</dbReference>
<dbReference type="AlphaFoldDB" id="X1LH03"/>
<evidence type="ECO:0000256" key="2">
    <source>
        <dbReference type="ARBA" id="ARBA00023012"/>
    </source>
</evidence>
<organism evidence="8">
    <name type="scientific">marine sediment metagenome</name>
    <dbReference type="NCBI Taxonomy" id="412755"/>
    <lineage>
        <taxon>unclassified sequences</taxon>
        <taxon>metagenomes</taxon>
        <taxon>ecological metagenomes</taxon>
    </lineage>
</organism>
<dbReference type="SMART" id="SM00862">
    <property type="entry name" value="Trans_reg_C"/>
    <property type="match status" value="1"/>
</dbReference>
<dbReference type="GO" id="GO:0000156">
    <property type="term" value="F:phosphorelay response regulator activity"/>
    <property type="evidence" value="ECO:0007669"/>
    <property type="project" value="TreeGrafter"/>
</dbReference>
<feature type="domain" description="OmpR/PhoB-type" evidence="7">
    <location>
        <begin position="54"/>
        <end position="153"/>
    </location>
</feature>
<keyword evidence="3" id="KW-0805">Transcription regulation</keyword>
<keyword evidence="4" id="KW-0238">DNA-binding</keyword>
<gene>
    <name evidence="8" type="ORF">S06H3_36464</name>
</gene>
<dbReference type="SUPFAM" id="SSF46894">
    <property type="entry name" value="C-terminal effector domain of the bipartite response regulators"/>
    <property type="match status" value="1"/>
</dbReference>
<evidence type="ECO:0000259" key="6">
    <source>
        <dbReference type="PROSITE" id="PS50110"/>
    </source>
</evidence>
<keyword evidence="1" id="KW-0597">Phosphoprotein</keyword>
<evidence type="ECO:0000256" key="4">
    <source>
        <dbReference type="ARBA" id="ARBA00023125"/>
    </source>
</evidence>
<evidence type="ECO:0000313" key="8">
    <source>
        <dbReference type="EMBL" id="GAI18398.1"/>
    </source>
</evidence>
<reference evidence="8" key="1">
    <citation type="journal article" date="2014" name="Front. Microbiol.">
        <title>High frequency of phylogenetically diverse reductive dehalogenase-homologous genes in deep subseafloor sedimentary metagenomes.</title>
        <authorList>
            <person name="Kawai M."/>
            <person name="Futagami T."/>
            <person name="Toyoda A."/>
            <person name="Takaki Y."/>
            <person name="Nishi S."/>
            <person name="Hori S."/>
            <person name="Arai W."/>
            <person name="Tsubouchi T."/>
            <person name="Morono Y."/>
            <person name="Uchiyama I."/>
            <person name="Ito T."/>
            <person name="Fujiyama A."/>
            <person name="Inagaki F."/>
            <person name="Takami H."/>
        </authorList>
    </citation>
    <scope>NUCLEOTIDE SEQUENCE</scope>
    <source>
        <strain evidence="8">Expedition CK06-06</strain>
    </source>
</reference>
<dbReference type="Pfam" id="PF00486">
    <property type="entry name" value="Trans_reg_C"/>
    <property type="match status" value="1"/>
</dbReference>
<dbReference type="GO" id="GO:0006355">
    <property type="term" value="P:regulation of DNA-templated transcription"/>
    <property type="evidence" value="ECO:0007669"/>
    <property type="project" value="InterPro"/>
</dbReference>
<accession>X1LH03</accession>
<feature type="non-terminal residue" evidence="8">
    <location>
        <position position="1"/>
    </location>
</feature>
<keyword evidence="5" id="KW-0804">Transcription</keyword>